<organism evidence="2 3">
    <name type="scientific">Litorihabitans aurantiacus</name>
    <dbReference type="NCBI Taxonomy" id="1930061"/>
    <lineage>
        <taxon>Bacteria</taxon>
        <taxon>Bacillati</taxon>
        <taxon>Actinomycetota</taxon>
        <taxon>Actinomycetes</taxon>
        <taxon>Micrococcales</taxon>
        <taxon>Beutenbergiaceae</taxon>
        <taxon>Litorihabitans</taxon>
    </lineage>
</organism>
<dbReference type="AlphaFoldDB" id="A0AA38CTS8"/>
<keyword evidence="3" id="KW-1185">Reference proteome</keyword>
<evidence type="ECO:0000313" key="3">
    <source>
        <dbReference type="Proteomes" id="UP001157161"/>
    </source>
</evidence>
<accession>A0AA38CTS8</accession>
<gene>
    <name evidence="2" type="ORF">GCM10025875_20890</name>
</gene>
<sequence length="168" mass="18324">MRTQPTRTLLGPTTSGSRPDHASVTTGVSLVGRPDPADLARVLHRHTALGRRIGRQLGMTTTWATTRWVAGQDRGTVLPSFQIAVPGERPDRAVGEVVIRTLGRHGWAGRLIADRETFRVDARRPGAELRLTAHDRRIHLTVLGAPLDLGHDEARLVLAGVYEDEIAA</sequence>
<dbReference type="EMBL" id="BSUM01000001">
    <property type="protein sequence ID" value="GMA32097.1"/>
    <property type="molecule type" value="Genomic_DNA"/>
</dbReference>
<evidence type="ECO:0000313" key="2">
    <source>
        <dbReference type="EMBL" id="GMA32097.1"/>
    </source>
</evidence>
<proteinExistence type="predicted"/>
<name>A0AA38CTS8_9MICO</name>
<feature type="compositionally biased region" description="Polar residues" evidence="1">
    <location>
        <begin position="1"/>
        <end position="28"/>
    </location>
</feature>
<reference evidence="2" key="1">
    <citation type="journal article" date="2014" name="Int. J. Syst. Evol. Microbiol.">
        <title>Complete genome sequence of Corynebacterium casei LMG S-19264T (=DSM 44701T), isolated from a smear-ripened cheese.</title>
        <authorList>
            <consortium name="US DOE Joint Genome Institute (JGI-PGF)"/>
            <person name="Walter F."/>
            <person name="Albersmeier A."/>
            <person name="Kalinowski J."/>
            <person name="Ruckert C."/>
        </authorList>
    </citation>
    <scope>NUCLEOTIDE SEQUENCE</scope>
    <source>
        <strain evidence="2">NBRC 112290</strain>
    </source>
</reference>
<dbReference type="RefSeq" id="WP_284250806.1">
    <property type="nucleotide sequence ID" value="NZ_BSUM01000001.1"/>
</dbReference>
<protein>
    <submittedName>
        <fullName evidence="2">Uncharacterized protein</fullName>
    </submittedName>
</protein>
<comment type="caution">
    <text evidence="2">The sequence shown here is derived from an EMBL/GenBank/DDBJ whole genome shotgun (WGS) entry which is preliminary data.</text>
</comment>
<feature type="region of interest" description="Disordered" evidence="1">
    <location>
        <begin position="1"/>
        <end position="29"/>
    </location>
</feature>
<dbReference type="Proteomes" id="UP001157161">
    <property type="component" value="Unassembled WGS sequence"/>
</dbReference>
<evidence type="ECO:0000256" key="1">
    <source>
        <dbReference type="SAM" id="MobiDB-lite"/>
    </source>
</evidence>
<reference evidence="2" key="2">
    <citation type="submission" date="2023-02" db="EMBL/GenBank/DDBJ databases">
        <authorList>
            <person name="Sun Q."/>
            <person name="Mori K."/>
        </authorList>
    </citation>
    <scope>NUCLEOTIDE SEQUENCE</scope>
    <source>
        <strain evidence="2">NBRC 112290</strain>
    </source>
</reference>